<dbReference type="InterPro" id="IPR013201">
    <property type="entry name" value="Prot_inhib_I29"/>
</dbReference>
<dbReference type="InterPro" id="IPR013128">
    <property type="entry name" value="Peptidase_C1A"/>
</dbReference>
<evidence type="ECO:0000259" key="4">
    <source>
        <dbReference type="SMART" id="SM00848"/>
    </source>
</evidence>
<evidence type="ECO:0000313" key="5">
    <source>
        <dbReference type="EMBL" id="KAK8838648.1"/>
    </source>
</evidence>
<dbReference type="SUPFAM" id="SSF54001">
    <property type="entry name" value="Cysteine proteinases"/>
    <property type="match status" value="1"/>
</dbReference>
<dbReference type="EMBL" id="JAPFFF010000054">
    <property type="protein sequence ID" value="KAK8838648.1"/>
    <property type="molecule type" value="Genomic_DNA"/>
</dbReference>
<dbReference type="InterPro" id="IPR038765">
    <property type="entry name" value="Papain-like_cys_pep_sf"/>
</dbReference>
<organism evidence="5 6">
    <name type="scientific">Tritrichomonas musculus</name>
    <dbReference type="NCBI Taxonomy" id="1915356"/>
    <lineage>
        <taxon>Eukaryota</taxon>
        <taxon>Metamonada</taxon>
        <taxon>Parabasalia</taxon>
        <taxon>Tritrichomonadida</taxon>
        <taxon>Tritrichomonadidae</taxon>
        <taxon>Tritrichomonas</taxon>
    </lineage>
</organism>
<feature type="domain" description="Peptidase C1A papain C-terminal" evidence="3">
    <location>
        <begin position="101"/>
        <end position="315"/>
    </location>
</feature>
<reference evidence="5 6" key="1">
    <citation type="submission" date="2024-04" db="EMBL/GenBank/DDBJ databases">
        <title>Tritrichomonas musculus Genome.</title>
        <authorList>
            <person name="Alves-Ferreira E."/>
            <person name="Grigg M."/>
            <person name="Lorenzi H."/>
            <person name="Galac M."/>
        </authorList>
    </citation>
    <scope>NUCLEOTIDE SEQUENCE [LARGE SCALE GENOMIC DNA]</scope>
    <source>
        <strain evidence="5 6">EAF2021</strain>
    </source>
</reference>
<accession>A0ABR2GXI2</accession>
<comment type="caution">
    <text evidence="5">The sequence shown here is derived from an EMBL/GenBank/DDBJ whole genome shotgun (WGS) entry which is preliminary data.</text>
</comment>
<dbReference type="InterPro" id="IPR039417">
    <property type="entry name" value="Peptidase_C1A_papain-like"/>
</dbReference>
<sequence length="316" mass="35548">MIALLLSFASCAYFHQYEEKSFISWMRSTNQFYTGDEYHLRFGLFLASSRFVKEHNAANKKFKVCLNKFAAYTPSEYKALLGYKMEVSDNNNAVKTQRKYNGDLLDWRDKGVVNEIKDQGNCGSCWAFSAVQAVESANAISTGILPSYSEQMLVDCVSYCYGCKGGIMSKAYDYVMSHQQGHYNPENEYIYTATEGNCKYSQYTPVGSMSDYFKVVIGDEDDLAAKLETYGPVAVSIDSSQYSFQLYSEGIYDEPLCTSSFLDHAVGCIGYGIEGSTKYWIVRNSWGTSWGEKGYMKMIWKNNQCGIATNACVPVS</sequence>
<proteinExistence type="inferred from homology"/>
<dbReference type="CDD" id="cd02248">
    <property type="entry name" value="Peptidase_C1A"/>
    <property type="match status" value="1"/>
</dbReference>
<dbReference type="SMART" id="SM00645">
    <property type="entry name" value="Pept_C1"/>
    <property type="match status" value="1"/>
</dbReference>
<evidence type="ECO:0000313" key="6">
    <source>
        <dbReference type="Proteomes" id="UP001470230"/>
    </source>
</evidence>
<evidence type="ECO:0000259" key="3">
    <source>
        <dbReference type="SMART" id="SM00645"/>
    </source>
</evidence>
<keyword evidence="2" id="KW-1015">Disulfide bond</keyword>
<evidence type="ECO:0000256" key="2">
    <source>
        <dbReference type="ARBA" id="ARBA00023157"/>
    </source>
</evidence>
<dbReference type="InterPro" id="IPR000169">
    <property type="entry name" value="Pept_cys_AS"/>
</dbReference>
<dbReference type="PRINTS" id="PR00705">
    <property type="entry name" value="PAPAIN"/>
</dbReference>
<keyword evidence="6" id="KW-1185">Reference proteome</keyword>
<name>A0ABR2GXI2_9EUKA</name>
<dbReference type="Pfam" id="PF00112">
    <property type="entry name" value="Peptidase_C1"/>
    <property type="match status" value="1"/>
</dbReference>
<comment type="similarity">
    <text evidence="1">Belongs to the peptidase C1 family.</text>
</comment>
<dbReference type="SMART" id="SM00848">
    <property type="entry name" value="Inhibitor_I29"/>
    <property type="match status" value="1"/>
</dbReference>
<dbReference type="Proteomes" id="UP001470230">
    <property type="component" value="Unassembled WGS sequence"/>
</dbReference>
<dbReference type="Gene3D" id="3.90.70.10">
    <property type="entry name" value="Cysteine proteinases"/>
    <property type="match status" value="1"/>
</dbReference>
<dbReference type="PROSITE" id="PS00139">
    <property type="entry name" value="THIOL_PROTEASE_CYS"/>
    <property type="match status" value="1"/>
</dbReference>
<evidence type="ECO:0008006" key="7">
    <source>
        <dbReference type="Google" id="ProtNLM"/>
    </source>
</evidence>
<protein>
    <recommendedName>
        <fullName evidence="7">Clan CA, family C1, cathepsin L-like cysteine peptidase</fullName>
    </recommendedName>
</protein>
<dbReference type="PROSITE" id="PS00640">
    <property type="entry name" value="THIOL_PROTEASE_ASN"/>
    <property type="match status" value="1"/>
</dbReference>
<dbReference type="PANTHER" id="PTHR12411">
    <property type="entry name" value="CYSTEINE PROTEASE FAMILY C1-RELATED"/>
    <property type="match status" value="1"/>
</dbReference>
<feature type="domain" description="Cathepsin propeptide inhibitor" evidence="4">
    <location>
        <begin position="22"/>
        <end position="77"/>
    </location>
</feature>
<dbReference type="InterPro" id="IPR025661">
    <property type="entry name" value="Pept_asp_AS"/>
</dbReference>
<dbReference type="InterPro" id="IPR000668">
    <property type="entry name" value="Peptidase_C1A_C"/>
</dbReference>
<gene>
    <name evidence="5" type="ORF">M9Y10_032684</name>
</gene>
<dbReference type="Pfam" id="PF08246">
    <property type="entry name" value="Inhibitor_I29"/>
    <property type="match status" value="1"/>
</dbReference>
<evidence type="ECO:0000256" key="1">
    <source>
        <dbReference type="ARBA" id="ARBA00008455"/>
    </source>
</evidence>